<organism evidence="9 10">
    <name type="scientific">Nepenthes gracilis</name>
    <name type="common">Slender pitcher plant</name>
    <dbReference type="NCBI Taxonomy" id="150966"/>
    <lineage>
        <taxon>Eukaryota</taxon>
        <taxon>Viridiplantae</taxon>
        <taxon>Streptophyta</taxon>
        <taxon>Embryophyta</taxon>
        <taxon>Tracheophyta</taxon>
        <taxon>Spermatophyta</taxon>
        <taxon>Magnoliopsida</taxon>
        <taxon>eudicotyledons</taxon>
        <taxon>Gunneridae</taxon>
        <taxon>Pentapetalae</taxon>
        <taxon>Caryophyllales</taxon>
        <taxon>Nepenthaceae</taxon>
        <taxon>Nepenthes</taxon>
    </lineage>
</organism>
<dbReference type="GO" id="GO:0005634">
    <property type="term" value="C:nucleus"/>
    <property type="evidence" value="ECO:0007669"/>
    <property type="project" value="UniProtKB-SubCell"/>
</dbReference>
<dbReference type="AlphaFoldDB" id="A0AAD3S1S7"/>
<dbReference type="Pfam" id="PF13359">
    <property type="entry name" value="DDE_Tnp_4"/>
    <property type="match status" value="1"/>
</dbReference>
<dbReference type="InterPro" id="IPR027806">
    <property type="entry name" value="HARBI1_dom"/>
</dbReference>
<evidence type="ECO:0000256" key="7">
    <source>
        <dbReference type="ARBA" id="ARBA00023242"/>
    </source>
</evidence>
<dbReference type="GO" id="GO:0046872">
    <property type="term" value="F:metal ion binding"/>
    <property type="evidence" value="ECO:0007669"/>
    <property type="project" value="UniProtKB-KW"/>
</dbReference>
<keyword evidence="4" id="KW-0540">Nuclease</keyword>
<keyword evidence="6" id="KW-0378">Hydrolase</keyword>
<evidence type="ECO:0000256" key="6">
    <source>
        <dbReference type="ARBA" id="ARBA00022801"/>
    </source>
</evidence>
<dbReference type="GO" id="GO:0004518">
    <property type="term" value="F:nuclease activity"/>
    <property type="evidence" value="ECO:0007669"/>
    <property type="project" value="UniProtKB-KW"/>
</dbReference>
<evidence type="ECO:0000256" key="2">
    <source>
        <dbReference type="ARBA" id="ARBA00004123"/>
    </source>
</evidence>
<reference evidence="9" key="1">
    <citation type="submission" date="2023-05" db="EMBL/GenBank/DDBJ databases">
        <title>Nepenthes gracilis genome sequencing.</title>
        <authorList>
            <person name="Fukushima K."/>
        </authorList>
    </citation>
    <scope>NUCLEOTIDE SEQUENCE</scope>
    <source>
        <strain evidence="9">SING2019-196</strain>
    </source>
</reference>
<dbReference type="GO" id="GO:0016787">
    <property type="term" value="F:hydrolase activity"/>
    <property type="evidence" value="ECO:0007669"/>
    <property type="project" value="UniProtKB-KW"/>
</dbReference>
<feature type="domain" description="DDE Tnp4" evidence="8">
    <location>
        <begin position="228"/>
        <end position="388"/>
    </location>
</feature>
<evidence type="ECO:0000313" key="9">
    <source>
        <dbReference type="EMBL" id="GMH02873.1"/>
    </source>
</evidence>
<name>A0AAD3S1S7_NEPGR</name>
<evidence type="ECO:0000256" key="3">
    <source>
        <dbReference type="ARBA" id="ARBA00006958"/>
    </source>
</evidence>
<protein>
    <recommendedName>
        <fullName evidence="8">DDE Tnp4 domain-containing protein</fullName>
    </recommendedName>
</protein>
<comment type="similarity">
    <text evidence="3">Belongs to the HARBI1 family.</text>
</comment>
<keyword evidence="7" id="KW-0539">Nucleus</keyword>
<evidence type="ECO:0000313" key="10">
    <source>
        <dbReference type="Proteomes" id="UP001279734"/>
    </source>
</evidence>
<accession>A0AAD3S1S7</accession>
<dbReference type="InterPro" id="IPR045249">
    <property type="entry name" value="HARBI1-like"/>
</dbReference>
<evidence type="ECO:0000256" key="4">
    <source>
        <dbReference type="ARBA" id="ARBA00022722"/>
    </source>
</evidence>
<evidence type="ECO:0000256" key="5">
    <source>
        <dbReference type="ARBA" id="ARBA00022723"/>
    </source>
</evidence>
<dbReference type="PANTHER" id="PTHR22930">
    <property type="match status" value="1"/>
</dbReference>
<dbReference type="EMBL" id="BSYO01000004">
    <property type="protein sequence ID" value="GMH02873.1"/>
    <property type="molecule type" value="Genomic_DNA"/>
</dbReference>
<keyword evidence="10" id="KW-1185">Reference proteome</keyword>
<comment type="caution">
    <text evidence="9">The sequence shown here is derived from an EMBL/GenBank/DDBJ whole genome shotgun (WGS) entry which is preliminary data.</text>
</comment>
<proteinExistence type="inferred from homology"/>
<comment type="cofactor">
    <cofactor evidence="1">
        <name>a divalent metal cation</name>
        <dbReference type="ChEBI" id="CHEBI:60240"/>
    </cofactor>
</comment>
<comment type="subcellular location">
    <subcellularLocation>
        <location evidence="2">Nucleus</location>
    </subcellularLocation>
</comment>
<evidence type="ECO:0000256" key="1">
    <source>
        <dbReference type="ARBA" id="ARBA00001968"/>
    </source>
</evidence>
<gene>
    <name evidence="9" type="ORF">Nepgr_004712</name>
</gene>
<evidence type="ECO:0000259" key="8">
    <source>
        <dbReference type="Pfam" id="PF13359"/>
    </source>
</evidence>
<keyword evidence="5" id="KW-0479">Metal-binding</keyword>
<dbReference type="Proteomes" id="UP001279734">
    <property type="component" value="Unassembled WGS sequence"/>
</dbReference>
<dbReference type="PANTHER" id="PTHR22930:SF190">
    <property type="entry name" value="OS06G0164500 PROTEIN"/>
    <property type="match status" value="1"/>
</dbReference>
<sequence length="453" mass="49574">MDSRALAALLSSLISQLHLLVILLFPSSAFSLFSFPNSISNSHEIAFSLTHHLLTISEIAATVSLLAVSKKRKRTHLSDVDSDNDSPEGEAQVGARKTELGRVDLPFVRNPDSFRHCFRMTASTFEWLAGLLDPLLDCRDPIGSRLNLSAELRLGIGLYRLSTGSDYSEVARRFRVTQPVAQFCAKQLCRVLCTNFRFWVGFPSPNELKSVSDAFETLTGLPNCCGVIDCTRFTIKRFDGHALSKSNGKEKTIAAQIVVDSSSRILSIIAGFHGEKGNSRILKSSSLYKDIEGMRLLNSPPVCVEGVSVPQYLIGCSGYPLLPWLLVPFLDPSMGSCDENFNAGHRLMRISMLKTVASLKSWGILCKPIEGELRTAVAYIGACAILHNALLMREDYSALCDRVEDSVAADQGLQYCRGAGVVESSVERRACVIRSALAIKADKGRKSSEFAAD</sequence>